<dbReference type="OrthoDB" id="1306001at2759"/>
<dbReference type="InterPro" id="IPR026960">
    <property type="entry name" value="RVT-Znf"/>
</dbReference>
<proteinExistence type="predicted"/>
<dbReference type="STRING" id="4097.A0A1S4DD81"/>
<organism evidence="2">
    <name type="scientific">Nicotiana tabacum</name>
    <name type="common">Common tobacco</name>
    <dbReference type="NCBI Taxonomy" id="4097"/>
    <lineage>
        <taxon>Eukaryota</taxon>
        <taxon>Viridiplantae</taxon>
        <taxon>Streptophyta</taxon>
        <taxon>Embryophyta</taxon>
        <taxon>Tracheophyta</taxon>
        <taxon>Spermatophyta</taxon>
        <taxon>Magnoliopsida</taxon>
        <taxon>eudicotyledons</taxon>
        <taxon>Gunneridae</taxon>
        <taxon>Pentapetalae</taxon>
        <taxon>asterids</taxon>
        <taxon>lamiids</taxon>
        <taxon>Solanales</taxon>
        <taxon>Solanaceae</taxon>
        <taxon>Nicotianoideae</taxon>
        <taxon>Nicotianeae</taxon>
        <taxon>Nicotiana</taxon>
    </lineage>
</organism>
<dbReference type="PaxDb" id="4097-A0A1S4DD81"/>
<evidence type="ECO:0000313" key="2">
    <source>
        <dbReference type="RefSeq" id="XP_016511361.1"/>
    </source>
</evidence>
<gene>
    <name evidence="2" type="primary">LOC107828545</name>
</gene>
<protein>
    <recommendedName>
        <fullName evidence="1">Reverse transcriptase zinc-binding domain-containing protein</fullName>
    </recommendedName>
</protein>
<dbReference type="PANTHER" id="PTHR36617:SF15">
    <property type="entry name" value="REVERSE TRANSCRIPTASE ZINC-BINDING DOMAIN-CONTAINING PROTEIN"/>
    <property type="match status" value="1"/>
</dbReference>
<dbReference type="Pfam" id="PF13966">
    <property type="entry name" value="zf-RVT"/>
    <property type="match status" value="1"/>
</dbReference>
<sequence length="335" mass="38805">MYYNENKDSANNLEACPAIAESNSSCQATVNSGHASDSEYRTREKVEKRLATWQLQYLSMGGRLTLISSVMDSIPTYYMSLYPMPSKVLQLRRTFLWKGNSEGHKFHLVKWSKVIQLKDLGGLGIKDLAKHNKSMLMKWLGKFGDEDTSLWKKVNVSFKVGNGSHVRFWKDIWFGNCPLKESFPLLFQIANDPNSTVREYRSENAWAPLFRRNMHDWELDNFFVLLERLGNLTVNDQIPDKLIRGRGSADSYTVKAGYRHMCEQNGIIDSWPWKLIWRTKLPTKVICFTWTALKEASNMWNMFLAISGLSWTQPQGIKEAVEGWSRWKVDRAIKK</sequence>
<dbReference type="PANTHER" id="PTHR36617">
    <property type="entry name" value="PROTEIN, PUTATIVE-RELATED"/>
    <property type="match status" value="1"/>
</dbReference>
<dbReference type="AlphaFoldDB" id="A0A1S4DD81"/>
<accession>A0A1S4DD81</accession>
<name>A0A1S4DD81_TOBAC</name>
<feature type="domain" description="Reverse transcriptase zinc-binding" evidence="1">
    <location>
        <begin position="252"/>
        <end position="300"/>
    </location>
</feature>
<dbReference type="RefSeq" id="XP_016511361.1">
    <property type="nucleotide sequence ID" value="XM_016655875.1"/>
</dbReference>
<dbReference type="OMA" id="REYRSEN"/>
<evidence type="ECO:0000259" key="1">
    <source>
        <dbReference type="Pfam" id="PF13966"/>
    </source>
</evidence>
<dbReference type="KEGG" id="nta:107828545"/>
<reference evidence="2" key="1">
    <citation type="submission" date="2025-08" db="UniProtKB">
        <authorList>
            <consortium name="RefSeq"/>
        </authorList>
    </citation>
    <scope>IDENTIFICATION</scope>
</reference>
<feature type="non-terminal residue" evidence="2">
    <location>
        <position position="335"/>
    </location>
</feature>